<keyword evidence="4" id="KW-1185">Reference proteome</keyword>
<evidence type="ECO:0000313" key="2">
    <source>
        <dbReference type="EMBL" id="KAF0688795.1"/>
    </source>
</evidence>
<dbReference type="EMBL" id="CAADRA010006673">
    <property type="protein sequence ID" value="VFT96316.1"/>
    <property type="molecule type" value="Genomic_DNA"/>
</dbReference>
<name>A0A485LD14_9STRA</name>
<evidence type="ECO:0000313" key="3">
    <source>
        <dbReference type="EMBL" id="VFT96316.1"/>
    </source>
</evidence>
<evidence type="ECO:0000313" key="4">
    <source>
        <dbReference type="Proteomes" id="UP000332933"/>
    </source>
</evidence>
<gene>
    <name evidence="3" type="primary">Aste57867_19616</name>
    <name evidence="2" type="ORF">As57867_019552</name>
    <name evidence="3" type="ORF">ASTE57867_19616</name>
</gene>
<dbReference type="OrthoDB" id="65703at2759"/>
<evidence type="ECO:0000256" key="1">
    <source>
        <dbReference type="SAM" id="MobiDB-lite"/>
    </source>
</evidence>
<organism evidence="3 4">
    <name type="scientific">Aphanomyces stellatus</name>
    <dbReference type="NCBI Taxonomy" id="120398"/>
    <lineage>
        <taxon>Eukaryota</taxon>
        <taxon>Sar</taxon>
        <taxon>Stramenopiles</taxon>
        <taxon>Oomycota</taxon>
        <taxon>Saprolegniomycetes</taxon>
        <taxon>Saprolegniales</taxon>
        <taxon>Verrucalvaceae</taxon>
        <taxon>Aphanomyces</taxon>
    </lineage>
</organism>
<proteinExistence type="predicted"/>
<reference evidence="3 4" key="1">
    <citation type="submission" date="2019-03" db="EMBL/GenBank/DDBJ databases">
        <authorList>
            <person name="Gaulin E."/>
            <person name="Dumas B."/>
        </authorList>
    </citation>
    <scope>NUCLEOTIDE SEQUENCE [LARGE SCALE GENOMIC DNA]</scope>
    <source>
        <strain evidence="3">CBS 568.67</strain>
    </source>
</reference>
<feature type="compositionally biased region" description="Basic residues" evidence="1">
    <location>
        <begin position="105"/>
        <end position="114"/>
    </location>
</feature>
<protein>
    <submittedName>
        <fullName evidence="3">Aste57867_19616 protein</fullName>
    </submittedName>
</protein>
<dbReference type="AlphaFoldDB" id="A0A485LD14"/>
<sequence>MNHPSCGTSQGGGVALDDMWDPVYDLLHHPTTAIPSSLLLADRKPLLSESSLTSSAADDDDVSPQHTDVAEDALWASVCDLLEKPASLSASSSPRPDDERAAQPNKRRRVNANKVKLHQLEDEIRLLQTQLVDVKRRALPQDEMSPWARAAAQQRVEKIKALEENEQLHDAIRERSDFIDRLHKLLTKSMRWAIDIPDTTTASLPADPAQRVATIHALADQLYKRLQHVLIQARALDLREDTHHSDPISLPHQQIGFQAMNHVNLPVPYKVLDASCWPVFRGDDAMQVPTLANEVNVWEHIDTQTVYERFEARHANGRTYHCHTIRKRFETDDHIVVVWRTVVDDALVQRQPMDVVDDACGWWKIAAHEDDPSQSRVTIVTHSNISKLLEGHGDDEADPTDVLDAMKKLSVKGVPATSHPDCPSYVKEYIQRGRRFKPAMVRAIENAMRVYSTTALPLTACSHRPLDMWAETTM</sequence>
<dbReference type="Proteomes" id="UP000332933">
    <property type="component" value="Unassembled WGS sequence"/>
</dbReference>
<reference evidence="2" key="2">
    <citation type="submission" date="2019-06" db="EMBL/GenBank/DDBJ databases">
        <title>Genomics analysis of Aphanomyces spp. identifies a new class of oomycete effector associated with host adaptation.</title>
        <authorList>
            <person name="Gaulin E."/>
        </authorList>
    </citation>
    <scope>NUCLEOTIDE SEQUENCE</scope>
    <source>
        <strain evidence="2">CBS 578.67</strain>
    </source>
</reference>
<accession>A0A485LD14</accession>
<feature type="region of interest" description="Disordered" evidence="1">
    <location>
        <begin position="86"/>
        <end position="114"/>
    </location>
</feature>
<dbReference type="EMBL" id="VJMH01006651">
    <property type="protein sequence ID" value="KAF0688795.1"/>
    <property type="molecule type" value="Genomic_DNA"/>
</dbReference>